<gene>
    <name evidence="3" type="ORF">SPACI_024860</name>
</gene>
<evidence type="ECO:0000256" key="2">
    <source>
        <dbReference type="HAMAP-Rule" id="MF_00674"/>
    </source>
</evidence>
<evidence type="ECO:0000256" key="1">
    <source>
        <dbReference type="ARBA" id="ARBA00009350"/>
    </source>
</evidence>
<dbReference type="EMBL" id="CP155571">
    <property type="protein sequence ID" value="XFO72434.1"/>
    <property type="molecule type" value="Genomic_DNA"/>
</dbReference>
<dbReference type="Pfam" id="PF02001">
    <property type="entry name" value="DUF134"/>
    <property type="match status" value="1"/>
</dbReference>
<organism evidence="3 4">
    <name type="scientific">Sporomusa acidovorans (strain ATCC 49682 / DSM 3132 / Mol)</name>
    <dbReference type="NCBI Taxonomy" id="1123286"/>
    <lineage>
        <taxon>Bacteria</taxon>
        <taxon>Bacillati</taxon>
        <taxon>Bacillota</taxon>
        <taxon>Negativicutes</taxon>
        <taxon>Selenomonadales</taxon>
        <taxon>Sporomusaceae</taxon>
        <taxon>Sporomusa</taxon>
    </lineage>
</organism>
<reference evidence="3" key="1">
    <citation type="submission" date="2024-05" db="EMBL/GenBank/DDBJ databases">
        <title>Isolation and characterization of Sporomusa carbonis sp. nov., a carboxydotrophic hydrogenogen in the genus of Sporomusa isolated from a charcoal burning pile.</title>
        <authorList>
            <person name="Boeer T."/>
            <person name="Rosenbaum F."/>
            <person name="Eysell L."/>
            <person name="Mueller V."/>
            <person name="Daniel R."/>
            <person name="Poehlein A."/>
        </authorList>
    </citation>
    <scope>NUCLEOTIDE SEQUENCE [LARGE SCALE GENOMIC DNA]</scope>
    <source>
        <strain evidence="3">DSM 3132</strain>
    </source>
</reference>
<dbReference type="HAMAP" id="MF_00674">
    <property type="entry name" value="UPF0251"/>
    <property type="match status" value="1"/>
</dbReference>
<sequence>MVRPLKERKIEKLPPVSHFKPIGIPLRDIQEIILTYEEMEAVRLADVEQLDHTAASQSMEVSRSTFNRIVTKAHRKIALALWEGKALRFEGGTFKMEHKHLHDLRYFICHDCHHEWNIPFGTGRRGVDMVCPQCGSDNVSRK</sequence>
<accession>A0ABZ3J302</accession>
<evidence type="ECO:0000313" key="3">
    <source>
        <dbReference type="EMBL" id="XFO72434.1"/>
    </source>
</evidence>
<protein>
    <recommendedName>
        <fullName evidence="2">UPF0251 protein SPACI_024860</fullName>
    </recommendedName>
</protein>
<dbReference type="RefSeq" id="WP_093797336.1">
    <property type="nucleotide sequence ID" value="NZ_CP155571.1"/>
</dbReference>
<dbReference type="InterPro" id="IPR002852">
    <property type="entry name" value="UPF0251"/>
</dbReference>
<dbReference type="Proteomes" id="UP000216052">
    <property type="component" value="Chromosome"/>
</dbReference>
<dbReference type="PANTHER" id="PTHR37478:SF2">
    <property type="entry name" value="UPF0251 PROTEIN TK0562"/>
    <property type="match status" value="1"/>
</dbReference>
<comment type="similarity">
    <text evidence="1 2">Belongs to the UPF0251 family.</text>
</comment>
<keyword evidence="4" id="KW-1185">Reference proteome</keyword>
<proteinExistence type="inferred from homology"/>
<name>A0ABZ3J302_SPOA4</name>
<dbReference type="PANTHER" id="PTHR37478">
    <property type="match status" value="1"/>
</dbReference>
<evidence type="ECO:0000313" key="4">
    <source>
        <dbReference type="Proteomes" id="UP000216052"/>
    </source>
</evidence>